<accession>A0A075HQ53</accession>
<name>A0A075HQ53_9EURY</name>
<keyword evidence="1" id="KW-1133">Transmembrane helix</keyword>
<dbReference type="EMBL" id="KF901045">
    <property type="protein sequence ID" value="AIF16063.1"/>
    <property type="molecule type" value="Genomic_DNA"/>
</dbReference>
<proteinExistence type="predicted"/>
<evidence type="ECO:0000313" key="2">
    <source>
        <dbReference type="EMBL" id="AIF16063.1"/>
    </source>
</evidence>
<sequence length="273" mass="29659">MLSLLSLIAWIGLLASLWARFPLMRENLIWTTVATFAIQLGYIMSHTTATDFPFDGGVSDWGGVAIGNLVLVFLSMGVVHRAVIETRDIHVQERHAHPDPRVVQKAWRDHSLRAWSLSLGSWMILLNISAWAGAHTIAPRPPIESDMTGFAVLHVFFGILSIAVWTHVLWYPQFMLGAAGDRIQSVRAREVAGEAIPVTLERRQGACPICSVETAAIKHQDGSIEVPCSECDGGGEPGTACSECNATIPARISCSGCGSSTTVISHFSRSEAW</sequence>
<evidence type="ECO:0000256" key="1">
    <source>
        <dbReference type="SAM" id="Phobius"/>
    </source>
</evidence>
<feature type="transmembrane region" description="Helical" evidence="1">
    <location>
        <begin position="114"/>
        <end position="138"/>
    </location>
</feature>
<organism evidence="2">
    <name type="scientific">uncultured marine group II/III euryarchaeote KM3_72_E02</name>
    <dbReference type="NCBI Taxonomy" id="1456498"/>
    <lineage>
        <taxon>Archaea</taxon>
        <taxon>Methanobacteriati</taxon>
        <taxon>Methanobacteriota</taxon>
        <taxon>environmental samples</taxon>
    </lineage>
</organism>
<reference evidence="2" key="1">
    <citation type="journal article" date="2014" name="Genome Biol. Evol.">
        <title>Pangenome evidence for extensive interdomain horizontal transfer affecting lineage core and shell genes in uncultured planktonic thaumarchaeota and euryarchaeota.</title>
        <authorList>
            <person name="Deschamps P."/>
            <person name="Zivanovic Y."/>
            <person name="Moreira D."/>
            <person name="Rodriguez-Valera F."/>
            <person name="Lopez-Garcia P."/>
        </authorList>
    </citation>
    <scope>NUCLEOTIDE SEQUENCE</scope>
</reference>
<protein>
    <submittedName>
        <fullName evidence="2">Uncharacterized protein</fullName>
    </submittedName>
</protein>
<feature type="transmembrane region" description="Helical" evidence="1">
    <location>
        <begin position="150"/>
        <end position="172"/>
    </location>
</feature>
<keyword evidence="1" id="KW-0812">Transmembrane</keyword>
<keyword evidence="1" id="KW-0472">Membrane</keyword>
<dbReference type="AlphaFoldDB" id="A0A075HQ53"/>
<feature type="transmembrane region" description="Helical" evidence="1">
    <location>
        <begin position="61"/>
        <end position="84"/>
    </location>
</feature>